<comment type="caution">
    <text evidence="2">The sequence shown here is derived from an EMBL/GenBank/DDBJ whole genome shotgun (WGS) entry which is preliminary data.</text>
</comment>
<organism evidence="2 3">
    <name type="scientific">Archangium lansingense</name>
    <dbReference type="NCBI Taxonomy" id="2995310"/>
    <lineage>
        <taxon>Bacteria</taxon>
        <taxon>Pseudomonadati</taxon>
        <taxon>Myxococcota</taxon>
        <taxon>Myxococcia</taxon>
        <taxon>Myxococcales</taxon>
        <taxon>Cystobacterineae</taxon>
        <taxon>Archangiaceae</taxon>
        <taxon>Archangium</taxon>
    </lineage>
</organism>
<evidence type="ECO:0000313" key="3">
    <source>
        <dbReference type="Proteomes" id="UP001207654"/>
    </source>
</evidence>
<gene>
    <name evidence="2" type="ORF">OV287_15180</name>
</gene>
<evidence type="ECO:0000259" key="1">
    <source>
        <dbReference type="Pfam" id="PF04151"/>
    </source>
</evidence>
<feature type="domain" description="Peptidase C-terminal archaeal/bacterial" evidence="1">
    <location>
        <begin position="45"/>
        <end position="113"/>
    </location>
</feature>
<sequence length="128" mass="13658">MPSSASWGNTVTLVTGVDGWDDDVTHPFLLNGAALVDLSENVGLKIAVPEGATKLTVTTQGPTGTSRDPGDVDLYILNLKPPSTTKYTCKSEYVGIKQVCTITNPPPGSWYLQTYLTSGTYDVKAAYE</sequence>
<reference evidence="2 3" key="1">
    <citation type="submission" date="2022-11" db="EMBL/GenBank/DDBJ databases">
        <title>Minimal conservation of predation-associated metabolite biosynthetic gene clusters underscores biosynthetic potential of Myxococcota including descriptions for ten novel species: Archangium lansinium sp. nov., Myxococcus landrumus sp. nov., Nannocystis bai.</title>
        <authorList>
            <person name="Ahearne A."/>
            <person name="Stevens C."/>
            <person name="Phillips K."/>
        </authorList>
    </citation>
    <scope>NUCLEOTIDE SEQUENCE [LARGE SCALE GENOMIC DNA]</scope>
    <source>
        <strain evidence="2 3">MIWBW</strain>
    </source>
</reference>
<dbReference type="RefSeq" id="WP_267534729.1">
    <property type="nucleotide sequence ID" value="NZ_JAPNKA010000001.1"/>
</dbReference>
<name>A0ABT4A2E4_9BACT</name>
<accession>A0ABT4A2E4</accession>
<dbReference type="InterPro" id="IPR007280">
    <property type="entry name" value="Peptidase_C_arc/bac"/>
</dbReference>
<protein>
    <submittedName>
        <fullName evidence="2">PPC domain-containing protein</fullName>
    </submittedName>
</protein>
<dbReference type="Pfam" id="PF04151">
    <property type="entry name" value="PPC"/>
    <property type="match status" value="1"/>
</dbReference>
<dbReference type="EMBL" id="JAPNKA010000001">
    <property type="protein sequence ID" value="MCY1075815.1"/>
    <property type="molecule type" value="Genomic_DNA"/>
</dbReference>
<dbReference type="Proteomes" id="UP001207654">
    <property type="component" value="Unassembled WGS sequence"/>
</dbReference>
<keyword evidence="3" id="KW-1185">Reference proteome</keyword>
<evidence type="ECO:0000313" key="2">
    <source>
        <dbReference type="EMBL" id="MCY1075815.1"/>
    </source>
</evidence>
<dbReference type="Gene3D" id="2.60.120.380">
    <property type="match status" value="1"/>
</dbReference>
<proteinExistence type="predicted"/>